<dbReference type="InterPro" id="IPR005482">
    <property type="entry name" value="Biotin_COase_C"/>
</dbReference>
<evidence type="ECO:0000313" key="9">
    <source>
        <dbReference type="Proteomes" id="UP000034883"/>
    </source>
</evidence>
<dbReference type="FunFam" id="3.30.1490.20:FF:000003">
    <property type="entry name" value="acetyl-CoA carboxylase isoform X1"/>
    <property type="match status" value="1"/>
</dbReference>
<dbReference type="SMART" id="SM00878">
    <property type="entry name" value="Biotin_carb_C"/>
    <property type="match status" value="1"/>
</dbReference>
<evidence type="ECO:0000256" key="1">
    <source>
        <dbReference type="ARBA" id="ARBA00022598"/>
    </source>
</evidence>
<dbReference type="InterPro" id="IPR011761">
    <property type="entry name" value="ATP-grasp"/>
</dbReference>
<evidence type="ECO:0000256" key="2">
    <source>
        <dbReference type="ARBA" id="ARBA00022741"/>
    </source>
</evidence>
<dbReference type="InterPro" id="IPR005479">
    <property type="entry name" value="CPAse_ATP-bd"/>
</dbReference>
<dbReference type="GO" id="GO:0016874">
    <property type="term" value="F:ligase activity"/>
    <property type="evidence" value="ECO:0007669"/>
    <property type="project" value="UniProtKB-KW"/>
</dbReference>
<dbReference type="Pfam" id="PF02785">
    <property type="entry name" value="Biotin_carb_C"/>
    <property type="match status" value="1"/>
</dbReference>
<dbReference type="KEGG" id="samy:DB32_005188"/>
<dbReference type="SUPFAM" id="SSF56059">
    <property type="entry name" value="Glutathione synthetase ATP-binding domain-like"/>
    <property type="match status" value="1"/>
</dbReference>
<evidence type="ECO:0000256" key="5">
    <source>
        <dbReference type="PROSITE-ProRule" id="PRU00409"/>
    </source>
</evidence>
<dbReference type="RefSeq" id="WP_053235230.1">
    <property type="nucleotide sequence ID" value="NZ_CP011125.1"/>
</dbReference>
<protein>
    <submittedName>
        <fullName evidence="8">Biotin carboxylase of acetyl-CoA carboxylase</fullName>
    </submittedName>
</protein>
<feature type="domain" description="ATP-grasp" evidence="6">
    <location>
        <begin position="120"/>
        <end position="317"/>
    </location>
</feature>
<dbReference type="NCBIfam" id="NF006367">
    <property type="entry name" value="PRK08591.1"/>
    <property type="match status" value="1"/>
</dbReference>
<dbReference type="Pfam" id="PF00289">
    <property type="entry name" value="Biotin_carb_N"/>
    <property type="match status" value="1"/>
</dbReference>
<name>A0A0F6SG42_9BACT</name>
<dbReference type="AlphaFoldDB" id="A0A0F6SG42"/>
<dbReference type="InterPro" id="IPR016185">
    <property type="entry name" value="PreATP-grasp_dom_sf"/>
</dbReference>
<evidence type="ECO:0000259" key="7">
    <source>
        <dbReference type="PROSITE" id="PS50979"/>
    </source>
</evidence>
<evidence type="ECO:0000256" key="3">
    <source>
        <dbReference type="ARBA" id="ARBA00022840"/>
    </source>
</evidence>
<dbReference type="EMBL" id="CP011125">
    <property type="protein sequence ID" value="AKF08039.1"/>
    <property type="molecule type" value="Genomic_DNA"/>
</dbReference>
<evidence type="ECO:0000259" key="6">
    <source>
        <dbReference type="PROSITE" id="PS50975"/>
    </source>
</evidence>
<evidence type="ECO:0000313" key="8">
    <source>
        <dbReference type="EMBL" id="AKF08039.1"/>
    </source>
</evidence>
<feature type="domain" description="Biotin carboxylation" evidence="7">
    <location>
        <begin position="1"/>
        <end position="446"/>
    </location>
</feature>
<dbReference type="Pfam" id="PF02786">
    <property type="entry name" value="CPSase_L_D2"/>
    <property type="match status" value="1"/>
</dbReference>
<dbReference type="PANTHER" id="PTHR18866:SF33">
    <property type="entry name" value="METHYLCROTONOYL-COA CARBOXYLASE SUBUNIT ALPHA, MITOCHONDRIAL-RELATED"/>
    <property type="match status" value="1"/>
</dbReference>
<proteinExistence type="predicted"/>
<accession>A0A0F6SG42</accession>
<keyword evidence="9" id="KW-1185">Reference proteome</keyword>
<dbReference type="GO" id="GO:0046872">
    <property type="term" value="F:metal ion binding"/>
    <property type="evidence" value="ECO:0007669"/>
    <property type="project" value="InterPro"/>
</dbReference>
<dbReference type="Proteomes" id="UP000034883">
    <property type="component" value="Chromosome"/>
</dbReference>
<dbReference type="FunFam" id="3.40.50.20:FF:000010">
    <property type="entry name" value="Propionyl-CoA carboxylase subunit alpha"/>
    <property type="match status" value="1"/>
</dbReference>
<dbReference type="OrthoDB" id="9769961at2"/>
<dbReference type="InterPro" id="IPR005481">
    <property type="entry name" value="BC-like_N"/>
</dbReference>
<reference evidence="8 9" key="1">
    <citation type="submission" date="2015-03" db="EMBL/GenBank/DDBJ databases">
        <title>Genome assembly of Sandaracinus amylolyticus DSM 53668.</title>
        <authorList>
            <person name="Sharma G."/>
            <person name="Subramanian S."/>
        </authorList>
    </citation>
    <scope>NUCLEOTIDE SEQUENCE [LARGE SCALE GENOMIC DNA]</scope>
    <source>
        <strain evidence="8 9">DSM 53668</strain>
    </source>
</reference>
<keyword evidence="2 5" id="KW-0547">Nucleotide-binding</keyword>
<keyword evidence="3 5" id="KW-0067">ATP-binding</keyword>
<dbReference type="PANTHER" id="PTHR18866">
    <property type="entry name" value="CARBOXYLASE:PYRUVATE/ACETYL-COA/PROPIONYL-COA CARBOXYLASE"/>
    <property type="match status" value="1"/>
</dbReference>
<sequence>MFRKVLVANRGEIAVRVMRTLREMGIASVAVYSDADRDALHVRVADEAVHIGPSPSRESYLLVDRIVDACKKTGAEAVHPGYGFLSEKAELPRALAAAGITFIGPDASAMDAMGYKTSARARMIEAGVPVVPGADAKDFETLAREADRIGYPLMLKAAGGGGGKGMRAVHSKNDLKGAWERARSEAASAFGDDHVYVEKLIVEPRHVEIQVLGDKHGNVVHLFERDCSIQRRNQKVVEETPTPSPVRTPELIGKMGEVAVRAAKAVGYHSAGTVEFLLAPDGSFYFLEMNTRLQVEHPITELITGIDLVREMVRIAAGEPLGYTQADVQQRGHAIQCRVYAEDPATGFLPSPGKIEVLRTPSGPGVRDDGGAYEGFEIPSFYDPLVSKLCVWAPTRELAMARMKRALSEYVVGGIRTNIPFHLALLEHPEFVRGRYDTGFIPRNEATLLTSGSTRDTGDAMAIAAAVHRALSDDRAAKQSAREAMGGGGAGAPGMSPWRLGAIAKLR</sequence>
<dbReference type="PROSITE" id="PS00867">
    <property type="entry name" value="CPSASE_2"/>
    <property type="match status" value="1"/>
</dbReference>
<dbReference type="SUPFAM" id="SSF52440">
    <property type="entry name" value="PreATP-grasp domain"/>
    <property type="match status" value="1"/>
</dbReference>
<keyword evidence="1" id="KW-0436">Ligase</keyword>
<dbReference type="STRING" id="927083.DB32_005188"/>
<dbReference type="SUPFAM" id="SSF51246">
    <property type="entry name" value="Rudiment single hybrid motif"/>
    <property type="match status" value="1"/>
</dbReference>
<gene>
    <name evidence="8" type="ORF">DB32_005188</name>
</gene>
<dbReference type="PROSITE" id="PS50979">
    <property type="entry name" value="BC"/>
    <property type="match status" value="1"/>
</dbReference>
<dbReference type="InterPro" id="IPR011054">
    <property type="entry name" value="Rudment_hybrid_motif"/>
</dbReference>
<dbReference type="InterPro" id="IPR011764">
    <property type="entry name" value="Biotin_carboxylation_dom"/>
</dbReference>
<dbReference type="InterPro" id="IPR050856">
    <property type="entry name" value="Biotin_carboxylase_complex"/>
</dbReference>
<organism evidence="8 9">
    <name type="scientific">Sandaracinus amylolyticus</name>
    <dbReference type="NCBI Taxonomy" id="927083"/>
    <lineage>
        <taxon>Bacteria</taxon>
        <taxon>Pseudomonadati</taxon>
        <taxon>Myxococcota</taxon>
        <taxon>Polyangia</taxon>
        <taxon>Polyangiales</taxon>
        <taxon>Sandaracinaceae</taxon>
        <taxon>Sandaracinus</taxon>
    </lineage>
</organism>
<evidence type="ECO:0000256" key="4">
    <source>
        <dbReference type="ARBA" id="ARBA00023267"/>
    </source>
</evidence>
<dbReference type="Gene3D" id="3.30.470.20">
    <property type="entry name" value="ATP-grasp fold, B domain"/>
    <property type="match status" value="1"/>
</dbReference>
<dbReference type="FunFam" id="3.30.470.20:FF:000028">
    <property type="entry name" value="Methylcrotonoyl-CoA carboxylase subunit alpha, mitochondrial"/>
    <property type="match status" value="1"/>
</dbReference>
<dbReference type="PROSITE" id="PS50975">
    <property type="entry name" value="ATP_GRASP"/>
    <property type="match status" value="1"/>
</dbReference>
<dbReference type="GO" id="GO:0005524">
    <property type="term" value="F:ATP binding"/>
    <property type="evidence" value="ECO:0007669"/>
    <property type="project" value="UniProtKB-UniRule"/>
</dbReference>
<dbReference type="PROSITE" id="PS00866">
    <property type="entry name" value="CPSASE_1"/>
    <property type="match status" value="1"/>
</dbReference>
<keyword evidence="4" id="KW-0092">Biotin</keyword>